<dbReference type="EMBL" id="MN739103">
    <property type="protein sequence ID" value="QHS88930.1"/>
    <property type="molecule type" value="Genomic_DNA"/>
</dbReference>
<keyword evidence="1" id="KW-0472">Membrane</keyword>
<evidence type="ECO:0000256" key="1">
    <source>
        <dbReference type="SAM" id="Phobius"/>
    </source>
</evidence>
<dbReference type="AlphaFoldDB" id="A0A6C0BA73"/>
<accession>A0A6C0BA73</accession>
<evidence type="ECO:0000313" key="2">
    <source>
        <dbReference type="EMBL" id="QHS88930.1"/>
    </source>
</evidence>
<sequence>MFNYFYLAPFIQILSIIYLVYLVLFLKVKILLPFFILYGLQAILDRQSYYEKWKTEEKRSYDISWYNTDLAHIITSFFCIIVILYRMKT</sequence>
<protein>
    <submittedName>
        <fullName evidence="2">Uncharacterized protein</fullName>
    </submittedName>
</protein>
<name>A0A6C0BA73_9ZZZZ</name>
<keyword evidence="1" id="KW-0812">Transmembrane</keyword>
<feature type="transmembrane region" description="Helical" evidence="1">
    <location>
        <begin position="70"/>
        <end position="87"/>
    </location>
</feature>
<reference evidence="2" key="1">
    <citation type="journal article" date="2020" name="Nature">
        <title>Giant virus diversity and host interactions through global metagenomics.</title>
        <authorList>
            <person name="Schulz F."/>
            <person name="Roux S."/>
            <person name="Paez-Espino D."/>
            <person name="Jungbluth S."/>
            <person name="Walsh D.A."/>
            <person name="Denef V.J."/>
            <person name="McMahon K.D."/>
            <person name="Konstantinidis K.T."/>
            <person name="Eloe-Fadrosh E.A."/>
            <person name="Kyrpides N.C."/>
            <person name="Woyke T."/>
        </authorList>
    </citation>
    <scope>NUCLEOTIDE SEQUENCE</scope>
    <source>
        <strain evidence="2">GVMAG-M-3300010158-59</strain>
    </source>
</reference>
<organism evidence="2">
    <name type="scientific">viral metagenome</name>
    <dbReference type="NCBI Taxonomy" id="1070528"/>
    <lineage>
        <taxon>unclassified sequences</taxon>
        <taxon>metagenomes</taxon>
        <taxon>organismal metagenomes</taxon>
    </lineage>
</organism>
<feature type="transmembrane region" description="Helical" evidence="1">
    <location>
        <begin position="6"/>
        <end position="24"/>
    </location>
</feature>
<proteinExistence type="predicted"/>
<keyword evidence="1" id="KW-1133">Transmembrane helix</keyword>